<name>A0A420BH07_SPHD1</name>
<dbReference type="AlphaFoldDB" id="A0A420BH07"/>
<proteinExistence type="predicted"/>
<keyword evidence="1" id="KW-0812">Transmembrane</keyword>
<feature type="transmembrane region" description="Helical" evidence="1">
    <location>
        <begin position="38"/>
        <end position="59"/>
    </location>
</feature>
<gene>
    <name evidence="2" type="ORF">DFQ12_0826</name>
</gene>
<dbReference type="EMBL" id="RAPY01000001">
    <property type="protein sequence ID" value="RKE55979.1"/>
    <property type="molecule type" value="Genomic_DNA"/>
</dbReference>
<evidence type="ECO:0000313" key="3">
    <source>
        <dbReference type="Proteomes" id="UP000286246"/>
    </source>
</evidence>
<sequence length="119" mass="13557">MNWLYIFKHWGSTLLLGAVLFILSEGLGAEEAIVFALMLSAASLVFSLPTLLVYILVFYWLKKKNRMDRKWVRLILVSTTILGIGITLFWVNFIGIMQPLICYSIAAIVSSYFFDIEKG</sequence>
<accession>A0A420BH07</accession>
<evidence type="ECO:0000256" key="1">
    <source>
        <dbReference type="SAM" id="Phobius"/>
    </source>
</evidence>
<organism evidence="2 3">
    <name type="scientific">Sphingobacterium detergens</name>
    <dbReference type="NCBI Taxonomy" id="1145106"/>
    <lineage>
        <taxon>Bacteria</taxon>
        <taxon>Pseudomonadati</taxon>
        <taxon>Bacteroidota</taxon>
        <taxon>Sphingobacteriia</taxon>
        <taxon>Sphingobacteriales</taxon>
        <taxon>Sphingobacteriaceae</taxon>
        <taxon>Sphingobacterium</taxon>
    </lineage>
</organism>
<keyword evidence="1" id="KW-1133">Transmembrane helix</keyword>
<keyword evidence="1" id="KW-0472">Membrane</keyword>
<dbReference type="Proteomes" id="UP000286246">
    <property type="component" value="Unassembled WGS sequence"/>
</dbReference>
<evidence type="ECO:0000313" key="2">
    <source>
        <dbReference type="EMBL" id="RKE55979.1"/>
    </source>
</evidence>
<feature type="transmembrane region" description="Helical" evidence="1">
    <location>
        <begin position="96"/>
        <end position="114"/>
    </location>
</feature>
<feature type="transmembrane region" description="Helical" evidence="1">
    <location>
        <begin position="71"/>
        <end position="90"/>
    </location>
</feature>
<keyword evidence="3" id="KW-1185">Reference proteome</keyword>
<protein>
    <submittedName>
        <fullName evidence="2">Uncharacterized protein</fullName>
    </submittedName>
</protein>
<comment type="caution">
    <text evidence="2">The sequence shown here is derived from an EMBL/GenBank/DDBJ whole genome shotgun (WGS) entry which is preliminary data.</text>
</comment>
<reference evidence="2 3" key="1">
    <citation type="submission" date="2018-09" db="EMBL/GenBank/DDBJ databases">
        <title>Genomic Encyclopedia of Type Strains, Phase III (KMG-III): the genomes of soil and plant-associated and newly described type strains.</title>
        <authorList>
            <person name="Whitman W."/>
        </authorList>
    </citation>
    <scope>NUCLEOTIDE SEQUENCE [LARGE SCALE GENOMIC DNA]</scope>
    <source>
        <strain evidence="2 3">CECT 7938</strain>
    </source>
</reference>
<dbReference type="RefSeq" id="WP_120257702.1">
    <property type="nucleotide sequence ID" value="NZ_RAPY01000001.1"/>
</dbReference>